<accession>A0A7W6KD47</accession>
<keyword evidence="4" id="KW-1185">Reference proteome</keyword>
<dbReference type="Proteomes" id="UP000642938">
    <property type="component" value="Unassembled WGS sequence"/>
</dbReference>
<evidence type="ECO:0000313" key="1">
    <source>
        <dbReference type="EMBL" id="GGG93394.1"/>
    </source>
</evidence>
<proteinExistence type="predicted"/>
<dbReference type="EMBL" id="BMHZ01000001">
    <property type="protein sequence ID" value="GGG93394.1"/>
    <property type="molecule type" value="Genomic_DNA"/>
</dbReference>
<evidence type="ECO:0000313" key="4">
    <source>
        <dbReference type="Proteomes" id="UP000642938"/>
    </source>
</evidence>
<dbReference type="AlphaFoldDB" id="A0A7W6KD47"/>
<sequence length="77" mass="8784">MEKLLKNIERSEKNNPLLTEALQEIARLNGIIDQVKTILEATTSDTTFQEEGGEPYRPTFDQLNDTKIDLLSNLLHN</sequence>
<evidence type="ECO:0000313" key="2">
    <source>
        <dbReference type="EMBL" id="MBB4108347.1"/>
    </source>
</evidence>
<comment type="caution">
    <text evidence="2">The sequence shown here is derived from an EMBL/GenBank/DDBJ whole genome shotgun (WGS) entry which is preliminary data.</text>
</comment>
<organism evidence="2 3">
    <name type="scientific">Pedobacter zeae</name>
    <dbReference type="NCBI Taxonomy" id="1737356"/>
    <lineage>
        <taxon>Bacteria</taxon>
        <taxon>Pseudomonadati</taxon>
        <taxon>Bacteroidota</taxon>
        <taxon>Sphingobacteriia</taxon>
        <taxon>Sphingobacteriales</taxon>
        <taxon>Sphingobacteriaceae</taxon>
        <taxon>Pedobacter</taxon>
    </lineage>
</organism>
<reference evidence="2 3" key="3">
    <citation type="submission" date="2020-08" db="EMBL/GenBank/DDBJ databases">
        <title>Genomic Encyclopedia of Type Strains, Phase IV (KMG-IV): sequencing the most valuable type-strain genomes for metagenomic binning, comparative biology and taxonomic classification.</title>
        <authorList>
            <person name="Goeker M."/>
        </authorList>
    </citation>
    <scope>NUCLEOTIDE SEQUENCE [LARGE SCALE GENOMIC DNA]</scope>
    <source>
        <strain evidence="2 3">DSM 100774</strain>
    </source>
</reference>
<dbReference type="RefSeq" id="WP_183763781.1">
    <property type="nucleotide sequence ID" value="NZ_BMHZ01000001.1"/>
</dbReference>
<name>A0A7W6KD47_9SPHI</name>
<reference evidence="1" key="4">
    <citation type="submission" date="2024-05" db="EMBL/GenBank/DDBJ databases">
        <authorList>
            <person name="Sun Q."/>
            <person name="Zhou Y."/>
        </authorList>
    </citation>
    <scope>NUCLEOTIDE SEQUENCE</scope>
    <source>
        <strain evidence="1">CGMCC 1.15287</strain>
    </source>
</reference>
<protein>
    <submittedName>
        <fullName evidence="2">Uncharacterized protein</fullName>
    </submittedName>
</protein>
<dbReference type="Proteomes" id="UP000532273">
    <property type="component" value="Unassembled WGS sequence"/>
</dbReference>
<evidence type="ECO:0000313" key="3">
    <source>
        <dbReference type="Proteomes" id="UP000532273"/>
    </source>
</evidence>
<reference evidence="1" key="1">
    <citation type="journal article" date="2014" name="Int. J. Syst. Evol. Microbiol.">
        <title>Complete genome of a new Firmicutes species belonging to the dominant human colonic microbiota ('Ruminococcus bicirculans') reveals two chromosomes and a selective capacity to utilize plant glucans.</title>
        <authorList>
            <consortium name="NISC Comparative Sequencing Program"/>
            <person name="Wegmann U."/>
            <person name="Louis P."/>
            <person name="Goesmann A."/>
            <person name="Henrissat B."/>
            <person name="Duncan S.H."/>
            <person name="Flint H.J."/>
        </authorList>
    </citation>
    <scope>NUCLEOTIDE SEQUENCE</scope>
    <source>
        <strain evidence="1">CGMCC 1.15287</strain>
    </source>
</reference>
<gene>
    <name evidence="1" type="ORF">GCM10007422_03260</name>
    <name evidence="2" type="ORF">GGQ60_002328</name>
</gene>
<dbReference type="EMBL" id="JACIEF010000002">
    <property type="protein sequence ID" value="MBB4108347.1"/>
    <property type="molecule type" value="Genomic_DNA"/>
</dbReference>
<reference evidence="4" key="2">
    <citation type="journal article" date="2019" name="Int. J. Syst. Evol. Microbiol.">
        <title>The Global Catalogue of Microorganisms (GCM) 10K type strain sequencing project: providing services to taxonomists for standard genome sequencing and annotation.</title>
        <authorList>
            <consortium name="The Broad Institute Genomics Platform"/>
            <consortium name="The Broad Institute Genome Sequencing Center for Infectious Disease"/>
            <person name="Wu L."/>
            <person name="Ma J."/>
        </authorList>
    </citation>
    <scope>NUCLEOTIDE SEQUENCE [LARGE SCALE GENOMIC DNA]</scope>
    <source>
        <strain evidence="4">CGMCC 1.15287</strain>
    </source>
</reference>